<sequence>MVATYVTRATAVQSTSKVSSLMNQRFQRNQQGNTEANMLPMSGDRKQSRCRLADILTRVLERSSESIRSVQEVAVKRPCGKRVAGVWQACGKRVVTVASEKRPGFLAKRRRGTDVNAASALQCRGPRIPCGIPYTSPSPPIVKRVPVALPAGRAADGGVADPDLADFSSRSSYHEMGQAHSMPIPGQILRWMSTGNPGGGTFEGTYDRWFGLSSASELMVAIEMVLEDHYFQDKPQMLELYNTLIQPQIMANIRKAQDPNNPAPSPYLCVRQHGGPGSPCVSHEPMVERPGYDMVVVNLEVDGMRMAIGDSCSALAHLIGGLLYARNPDHTRGKVALFRRLAALIFDEKALPFVWTAVFIDGDGAPSADVQAHLCGASTPGTDVYDPEKAALTRLRRTSASAVMDVRHYTIFNELADLARAAKLARGIVMADTGNCAETDVIRWMILKEDRRVQLATMRIRFVTIEKDALNTATSRMCQDADGPTAAALRSAPLASTHATSSAVPLTGTFSRPLSRLAEMLTLPTYPVKGQPVREKGVNLFMAPCRRCKDWIQVLREWAKSLGLELNIEHEKPGRWIQWTSSTVLELQLQYRREAQQGSTAAQQPRRSLTLRSAGLENILKISMQSSPLVESVAVDIPVDLRIATDCQSFGSIPGAAIGNT</sequence>
<dbReference type="EMBL" id="KV417399">
    <property type="protein sequence ID" value="KZO89479.1"/>
    <property type="molecule type" value="Genomic_DNA"/>
</dbReference>
<reference evidence="1 2" key="1">
    <citation type="journal article" date="2016" name="Mol. Biol. Evol.">
        <title>Comparative Genomics of Early-Diverging Mushroom-Forming Fungi Provides Insights into the Origins of Lignocellulose Decay Capabilities.</title>
        <authorList>
            <person name="Nagy L.G."/>
            <person name="Riley R."/>
            <person name="Tritt A."/>
            <person name="Adam C."/>
            <person name="Daum C."/>
            <person name="Floudas D."/>
            <person name="Sun H."/>
            <person name="Yadav J.S."/>
            <person name="Pangilinan J."/>
            <person name="Larsson K.H."/>
            <person name="Matsuura K."/>
            <person name="Barry K."/>
            <person name="Labutti K."/>
            <person name="Kuo R."/>
            <person name="Ohm R.A."/>
            <person name="Bhattacharya S.S."/>
            <person name="Shirouzu T."/>
            <person name="Yoshinaga Y."/>
            <person name="Martin F.M."/>
            <person name="Grigoriev I.V."/>
            <person name="Hibbett D.S."/>
        </authorList>
    </citation>
    <scope>NUCLEOTIDE SEQUENCE [LARGE SCALE GENOMIC DNA]</scope>
    <source>
        <strain evidence="1 2">TUFC12733</strain>
    </source>
</reference>
<gene>
    <name evidence="1" type="ORF">CALVIDRAFT_532064</name>
</gene>
<keyword evidence="2" id="KW-1185">Reference proteome</keyword>
<proteinExistence type="predicted"/>
<organism evidence="1 2">
    <name type="scientific">Calocera viscosa (strain TUFC12733)</name>
    <dbReference type="NCBI Taxonomy" id="1330018"/>
    <lineage>
        <taxon>Eukaryota</taxon>
        <taxon>Fungi</taxon>
        <taxon>Dikarya</taxon>
        <taxon>Basidiomycota</taxon>
        <taxon>Agaricomycotina</taxon>
        <taxon>Dacrymycetes</taxon>
        <taxon>Dacrymycetales</taxon>
        <taxon>Dacrymycetaceae</taxon>
        <taxon>Calocera</taxon>
    </lineage>
</organism>
<dbReference type="Proteomes" id="UP000076738">
    <property type="component" value="Unassembled WGS sequence"/>
</dbReference>
<accession>A0A167FH00</accession>
<evidence type="ECO:0000313" key="1">
    <source>
        <dbReference type="EMBL" id="KZO89479.1"/>
    </source>
</evidence>
<dbReference type="AlphaFoldDB" id="A0A167FH00"/>
<name>A0A167FH00_CALVF</name>
<protein>
    <submittedName>
        <fullName evidence="1">Uncharacterized protein</fullName>
    </submittedName>
</protein>
<evidence type="ECO:0000313" key="2">
    <source>
        <dbReference type="Proteomes" id="UP000076738"/>
    </source>
</evidence>